<dbReference type="SUPFAM" id="SSF47384">
    <property type="entry name" value="Homodimeric domain of signal transducing histidine kinase"/>
    <property type="match status" value="1"/>
</dbReference>
<evidence type="ECO:0000256" key="7">
    <source>
        <dbReference type="ARBA" id="ARBA00022989"/>
    </source>
</evidence>
<evidence type="ECO:0000256" key="8">
    <source>
        <dbReference type="SAM" id="Phobius"/>
    </source>
</evidence>
<feature type="transmembrane region" description="Helical" evidence="8">
    <location>
        <begin position="12"/>
        <end position="33"/>
    </location>
</feature>
<protein>
    <recommendedName>
        <fullName evidence="2">histidine kinase</fullName>
        <ecNumber evidence="2">2.7.13.3</ecNumber>
    </recommendedName>
</protein>
<dbReference type="CDD" id="cd00075">
    <property type="entry name" value="HATPase"/>
    <property type="match status" value="1"/>
</dbReference>
<dbReference type="GO" id="GO:0005886">
    <property type="term" value="C:plasma membrane"/>
    <property type="evidence" value="ECO:0007669"/>
    <property type="project" value="TreeGrafter"/>
</dbReference>
<dbReference type="EC" id="2.7.13.3" evidence="2"/>
<keyword evidence="11" id="KW-1185">Reference proteome</keyword>
<dbReference type="Gene3D" id="3.30.565.10">
    <property type="entry name" value="Histidine kinase-like ATPase, C-terminal domain"/>
    <property type="match status" value="1"/>
</dbReference>
<feature type="domain" description="Histidine kinase" evidence="9">
    <location>
        <begin position="216"/>
        <end position="416"/>
    </location>
</feature>
<organism evidence="10 11">
    <name type="scientific">Polaribacter vadi</name>
    <dbReference type="NCBI Taxonomy" id="1774273"/>
    <lineage>
        <taxon>Bacteria</taxon>
        <taxon>Pseudomonadati</taxon>
        <taxon>Bacteroidota</taxon>
        <taxon>Flavobacteriia</taxon>
        <taxon>Flavobacteriales</taxon>
        <taxon>Flavobacteriaceae</taxon>
    </lineage>
</organism>
<dbReference type="PROSITE" id="PS50109">
    <property type="entry name" value="HIS_KIN"/>
    <property type="match status" value="1"/>
</dbReference>
<comment type="catalytic activity">
    <reaction evidence="1">
        <text>ATP + protein L-histidine = ADP + protein N-phospho-L-histidine.</text>
        <dbReference type="EC" id="2.7.13.3"/>
    </reaction>
</comment>
<dbReference type="EMBL" id="LSFM01000025">
    <property type="protein sequence ID" value="OBY62093.1"/>
    <property type="molecule type" value="Genomic_DNA"/>
</dbReference>
<evidence type="ECO:0000256" key="3">
    <source>
        <dbReference type="ARBA" id="ARBA00022553"/>
    </source>
</evidence>
<dbReference type="Pfam" id="PF00512">
    <property type="entry name" value="HisKA"/>
    <property type="match status" value="1"/>
</dbReference>
<dbReference type="GO" id="GO:0000155">
    <property type="term" value="F:phosphorelay sensor kinase activity"/>
    <property type="evidence" value="ECO:0007669"/>
    <property type="project" value="InterPro"/>
</dbReference>
<keyword evidence="3" id="KW-0597">Phosphoprotein</keyword>
<evidence type="ECO:0000256" key="2">
    <source>
        <dbReference type="ARBA" id="ARBA00012438"/>
    </source>
</evidence>
<feature type="transmembrane region" description="Helical" evidence="8">
    <location>
        <begin position="127"/>
        <end position="149"/>
    </location>
</feature>
<keyword evidence="7 8" id="KW-1133">Transmembrane helix</keyword>
<dbReference type="Pfam" id="PF02518">
    <property type="entry name" value="HATPase_c"/>
    <property type="match status" value="1"/>
</dbReference>
<accession>A0A1B8TR15</accession>
<sequence length="416" mass="48557">MNKKIKLIKKTSKTFLFTGLFLIVLSSIVLYFYTRNLLQNEVEEVLYSTEARVVHALENNENIYSLPPVTEVKKIHLLKKKFLKDTIIYDPSQDEMELFRELSTFKKINGKKYQITVRNLVVETENILVAIVVSYLIIFSLVFMFLFYFNTKRNLTIWKPFFMNLEQMKNFSLTSKEPIHLVESDILEFSELKSEIETLTGKVKRDYENLKQFTEDVSHEIQTPLAIIQAKIDSIINENTINEKQFNQITSIQKDIQRLKQLNKKITILTKIDNNQFISTTSINLTDLINEKINNYKELTSNTIHFTATKNLIISMDAFLADILINNLITNALKYSLKNNAVLISVDENSLVISNIGEKAILHPEKLFQRFYRESTKNQSIGLGLAIIKKICDLYHFDVSYQFTKNRHTFSLQFKK</sequence>
<dbReference type="PANTHER" id="PTHR45436:SF5">
    <property type="entry name" value="SENSOR HISTIDINE KINASE TRCS"/>
    <property type="match status" value="1"/>
</dbReference>
<evidence type="ECO:0000256" key="1">
    <source>
        <dbReference type="ARBA" id="ARBA00000085"/>
    </source>
</evidence>
<comment type="caution">
    <text evidence="10">The sequence shown here is derived from an EMBL/GenBank/DDBJ whole genome shotgun (WGS) entry which is preliminary data.</text>
</comment>
<dbReference type="PANTHER" id="PTHR45436">
    <property type="entry name" value="SENSOR HISTIDINE KINASE YKOH"/>
    <property type="match status" value="1"/>
</dbReference>
<evidence type="ECO:0000256" key="6">
    <source>
        <dbReference type="ARBA" id="ARBA00022777"/>
    </source>
</evidence>
<dbReference type="InterPro" id="IPR036890">
    <property type="entry name" value="HATPase_C_sf"/>
</dbReference>
<dbReference type="RefSeq" id="WP_083187348.1">
    <property type="nucleotide sequence ID" value="NZ_CP017477.1"/>
</dbReference>
<evidence type="ECO:0000313" key="10">
    <source>
        <dbReference type="EMBL" id="OBY62093.1"/>
    </source>
</evidence>
<name>A0A1B8TR15_9FLAO</name>
<dbReference type="InterPro" id="IPR036097">
    <property type="entry name" value="HisK_dim/P_sf"/>
</dbReference>
<keyword evidence="5 8" id="KW-0812">Transmembrane</keyword>
<evidence type="ECO:0000313" key="11">
    <source>
        <dbReference type="Proteomes" id="UP000092584"/>
    </source>
</evidence>
<dbReference type="SMART" id="SM00387">
    <property type="entry name" value="HATPase_c"/>
    <property type="match status" value="1"/>
</dbReference>
<dbReference type="OrthoDB" id="1522504at2"/>
<dbReference type="SUPFAM" id="SSF55874">
    <property type="entry name" value="ATPase domain of HSP90 chaperone/DNA topoisomerase II/histidine kinase"/>
    <property type="match status" value="1"/>
</dbReference>
<dbReference type="Gene3D" id="1.10.287.130">
    <property type="match status" value="1"/>
</dbReference>
<dbReference type="Proteomes" id="UP000092584">
    <property type="component" value="Unassembled WGS sequence"/>
</dbReference>
<evidence type="ECO:0000256" key="4">
    <source>
        <dbReference type="ARBA" id="ARBA00022679"/>
    </source>
</evidence>
<dbReference type="InterPro" id="IPR003661">
    <property type="entry name" value="HisK_dim/P_dom"/>
</dbReference>
<dbReference type="InterPro" id="IPR050428">
    <property type="entry name" value="TCS_sensor_his_kinase"/>
</dbReference>
<dbReference type="InterPro" id="IPR005467">
    <property type="entry name" value="His_kinase_dom"/>
</dbReference>
<keyword evidence="8" id="KW-0472">Membrane</keyword>
<keyword evidence="6 10" id="KW-0418">Kinase</keyword>
<dbReference type="AlphaFoldDB" id="A0A1B8TR15"/>
<dbReference type="SMART" id="SM00388">
    <property type="entry name" value="HisKA"/>
    <property type="match status" value="1"/>
</dbReference>
<keyword evidence="4" id="KW-0808">Transferase</keyword>
<dbReference type="InterPro" id="IPR003594">
    <property type="entry name" value="HATPase_dom"/>
</dbReference>
<evidence type="ECO:0000259" key="9">
    <source>
        <dbReference type="PROSITE" id="PS50109"/>
    </source>
</evidence>
<reference evidence="11" key="1">
    <citation type="submission" date="2016-02" db="EMBL/GenBank/DDBJ databases">
        <authorList>
            <person name="Shin S.-K."/>
            <person name="Yi H."/>
            <person name="Kim E."/>
        </authorList>
    </citation>
    <scope>NUCLEOTIDE SEQUENCE [LARGE SCALE GENOMIC DNA]</scope>
    <source>
        <strain evidence="11">LPB0003</strain>
    </source>
</reference>
<gene>
    <name evidence="10" type="ORF">LPB3_15045</name>
</gene>
<proteinExistence type="predicted"/>
<evidence type="ECO:0000256" key="5">
    <source>
        <dbReference type="ARBA" id="ARBA00022692"/>
    </source>
</evidence>
<dbReference type="STRING" id="1774273.LPB03_14260"/>
<dbReference type="CDD" id="cd00082">
    <property type="entry name" value="HisKA"/>
    <property type="match status" value="1"/>
</dbReference>